<proteinExistence type="predicted"/>
<name>A0A382XFL4_9ZZZZ</name>
<evidence type="ECO:0000313" key="1">
    <source>
        <dbReference type="EMBL" id="SVD69773.1"/>
    </source>
</evidence>
<sequence>MGIIACRVKGMRHEVAWAEFGVLEQEKGF</sequence>
<gene>
    <name evidence="1" type="ORF">METZ01_LOCUS422627</name>
</gene>
<dbReference type="EMBL" id="UINC01167325">
    <property type="protein sequence ID" value="SVD69773.1"/>
    <property type="molecule type" value="Genomic_DNA"/>
</dbReference>
<reference evidence="1" key="1">
    <citation type="submission" date="2018-05" db="EMBL/GenBank/DDBJ databases">
        <authorList>
            <person name="Lanie J.A."/>
            <person name="Ng W.-L."/>
            <person name="Kazmierczak K.M."/>
            <person name="Andrzejewski T.M."/>
            <person name="Davidsen T.M."/>
            <person name="Wayne K.J."/>
            <person name="Tettelin H."/>
            <person name="Glass J.I."/>
            <person name="Rusch D."/>
            <person name="Podicherti R."/>
            <person name="Tsui H.-C.T."/>
            <person name="Winkler M.E."/>
        </authorList>
    </citation>
    <scope>NUCLEOTIDE SEQUENCE</scope>
</reference>
<dbReference type="AlphaFoldDB" id="A0A382XFL4"/>
<organism evidence="1">
    <name type="scientific">marine metagenome</name>
    <dbReference type="NCBI Taxonomy" id="408172"/>
    <lineage>
        <taxon>unclassified sequences</taxon>
        <taxon>metagenomes</taxon>
        <taxon>ecological metagenomes</taxon>
    </lineage>
</organism>
<protein>
    <submittedName>
        <fullName evidence="1">Uncharacterized protein</fullName>
    </submittedName>
</protein>
<accession>A0A382XFL4</accession>